<accession>A0A663NBR9</accession>
<protein>
    <submittedName>
        <fullName evidence="1">Uncharacterized protein</fullName>
    </submittedName>
</protein>
<reference evidence="1" key="1">
    <citation type="submission" date="2025-08" db="UniProtKB">
        <authorList>
            <consortium name="Ensembl"/>
        </authorList>
    </citation>
    <scope>IDENTIFICATION</scope>
</reference>
<sequence>MLPSMCSCLCARPLARTIFPLKSVKLRRQHSFQSTVQTSEISTRYSSYYKTPLFYHIQNCVRCSVVPVKANPGEARLTVGFSFR</sequence>
<proteinExistence type="predicted"/>
<name>A0A663NBR9_ATHCN</name>
<dbReference type="AlphaFoldDB" id="A0A663NBR9"/>
<evidence type="ECO:0000313" key="1">
    <source>
        <dbReference type="Ensembl" id="ENSACUP00000021814.1"/>
    </source>
</evidence>
<reference evidence="1" key="2">
    <citation type="submission" date="2025-09" db="UniProtKB">
        <authorList>
            <consortium name="Ensembl"/>
        </authorList>
    </citation>
    <scope>IDENTIFICATION</scope>
</reference>
<evidence type="ECO:0000313" key="2">
    <source>
        <dbReference type="Proteomes" id="UP000472269"/>
    </source>
</evidence>
<dbReference type="Ensembl" id="ENSACUT00000023257.1">
    <property type="protein sequence ID" value="ENSACUP00000021814.1"/>
    <property type="gene ID" value="ENSACUG00000014581.1"/>
</dbReference>
<organism evidence="1 2">
    <name type="scientific">Athene cunicularia</name>
    <name type="common">Burrowing owl</name>
    <name type="synonym">Speotyto cunicularia</name>
    <dbReference type="NCBI Taxonomy" id="194338"/>
    <lineage>
        <taxon>Eukaryota</taxon>
        <taxon>Metazoa</taxon>
        <taxon>Chordata</taxon>
        <taxon>Craniata</taxon>
        <taxon>Vertebrata</taxon>
        <taxon>Euteleostomi</taxon>
        <taxon>Archelosauria</taxon>
        <taxon>Archosauria</taxon>
        <taxon>Dinosauria</taxon>
        <taxon>Saurischia</taxon>
        <taxon>Theropoda</taxon>
        <taxon>Coelurosauria</taxon>
        <taxon>Aves</taxon>
        <taxon>Neognathae</taxon>
        <taxon>Neoaves</taxon>
        <taxon>Telluraves</taxon>
        <taxon>Strigiformes</taxon>
        <taxon>Strigidae</taxon>
        <taxon>Athene</taxon>
    </lineage>
</organism>
<keyword evidence="2" id="KW-1185">Reference proteome</keyword>
<dbReference type="Proteomes" id="UP000472269">
    <property type="component" value="Unplaced"/>
</dbReference>